<dbReference type="EMBL" id="PPUQ01000004">
    <property type="protein sequence ID" value="RDC40152.1"/>
    <property type="molecule type" value="Genomic_DNA"/>
</dbReference>
<dbReference type="InterPro" id="IPR029060">
    <property type="entry name" value="PIN-like_dom_sf"/>
</dbReference>
<sequence length="151" mass="17386">MRLMLDSNIVIDYIKMREPFYASARKLVMLGFLAEHELWFSSAQANDVFYTLTGGGRPSQAAQLKQDLKKMRQGMRICGVNEVQFDAALDSSWVDLEDACVYQCALRLKADAIITRNQKDFEKSTIKVFDCDELFAYLAEEKGFTYEEIPW</sequence>
<dbReference type="Pfam" id="PF13470">
    <property type="entry name" value="PIN_3"/>
    <property type="match status" value="1"/>
</dbReference>
<evidence type="ECO:0000256" key="2">
    <source>
        <dbReference type="ARBA" id="ARBA00022723"/>
    </source>
</evidence>
<proteinExistence type="predicted"/>
<evidence type="ECO:0000256" key="4">
    <source>
        <dbReference type="ARBA" id="ARBA00022842"/>
    </source>
</evidence>
<keyword evidence="3" id="KW-0378">Hydrolase</keyword>
<dbReference type="Gene3D" id="3.40.50.1010">
    <property type="entry name" value="5'-nuclease"/>
    <property type="match status" value="1"/>
</dbReference>
<dbReference type="RefSeq" id="WP_015761350.1">
    <property type="nucleotide sequence ID" value="NZ_AP031442.1"/>
</dbReference>
<dbReference type="InterPro" id="IPR002716">
    <property type="entry name" value="PIN_dom"/>
</dbReference>
<evidence type="ECO:0000313" key="7">
    <source>
        <dbReference type="EMBL" id="RDC40152.1"/>
    </source>
</evidence>
<accession>A0A369N853</accession>
<evidence type="ECO:0000256" key="1">
    <source>
        <dbReference type="ARBA" id="ARBA00022722"/>
    </source>
</evidence>
<dbReference type="GO" id="GO:0016787">
    <property type="term" value="F:hydrolase activity"/>
    <property type="evidence" value="ECO:0007669"/>
    <property type="project" value="UniProtKB-KW"/>
</dbReference>
<keyword evidence="2" id="KW-0479">Metal-binding</keyword>
<dbReference type="GO" id="GO:0046872">
    <property type="term" value="F:metal ion binding"/>
    <property type="evidence" value="ECO:0007669"/>
    <property type="project" value="UniProtKB-KW"/>
</dbReference>
<dbReference type="SUPFAM" id="SSF88723">
    <property type="entry name" value="PIN domain-like"/>
    <property type="match status" value="1"/>
</dbReference>
<organism evidence="6 8">
    <name type="scientific">Eggerthella lenta</name>
    <name type="common">Eubacterium lentum</name>
    <dbReference type="NCBI Taxonomy" id="84112"/>
    <lineage>
        <taxon>Bacteria</taxon>
        <taxon>Bacillati</taxon>
        <taxon>Actinomycetota</taxon>
        <taxon>Coriobacteriia</taxon>
        <taxon>Eggerthellales</taxon>
        <taxon>Eggerthellaceae</taxon>
        <taxon>Eggerthella</taxon>
    </lineage>
</organism>
<feature type="domain" description="PIN" evidence="5">
    <location>
        <begin position="2"/>
        <end position="119"/>
    </location>
</feature>
<keyword evidence="4" id="KW-0460">Magnesium</keyword>
<evidence type="ECO:0000256" key="3">
    <source>
        <dbReference type="ARBA" id="ARBA00022801"/>
    </source>
</evidence>
<evidence type="ECO:0000313" key="9">
    <source>
        <dbReference type="Proteomes" id="UP000253915"/>
    </source>
</evidence>
<dbReference type="Proteomes" id="UP000253915">
    <property type="component" value="Unassembled WGS sequence"/>
</dbReference>
<protein>
    <submittedName>
        <fullName evidence="6">PIN domain-containing protein</fullName>
    </submittedName>
</protein>
<name>A0A369N853_EGGLN</name>
<evidence type="ECO:0000313" key="6">
    <source>
        <dbReference type="EMBL" id="RDB82241.1"/>
    </source>
</evidence>
<dbReference type="Proteomes" id="UP000253857">
    <property type="component" value="Unassembled WGS sequence"/>
</dbReference>
<dbReference type="AlphaFoldDB" id="A0A369N853"/>
<comment type="caution">
    <text evidence="6">The sequence shown here is derived from an EMBL/GenBank/DDBJ whole genome shotgun (WGS) entry which is preliminary data.</text>
</comment>
<gene>
    <name evidence="7" type="ORF">C1853_04295</name>
    <name evidence="6" type="ORF">C1871_14010</name>
</gene>
<evidence type="ECO:0000259" key="5">
    <source>
        <dbReference type="Pfam" id="PF13470"/>
    </source>
</evidence>
<keyword evidence="1" id="KW-0540">Nuclease</keyword>
<evidence type="ECO:0000313" key="8">
    <source>
        <dbReference type="Proteomes" id="UP000253857"/>
    </source>
</evidence>
<reference evidence="8 9" key="1">
    <citation type="journal article" date="2018" name="Elife">
        <title>Discovery and characterization of a prevalent human gut bacterial enzyme sufficient for the inactivation of a family of plant toxins.</title>
        <authorList>
            <person name="Koppel N."/>
            <person name="Bisanz J.E."/>
            <person name="Pandelia M.E."/>
            <person name="Turnbaugh P.J."/>
            <person name="Balskus E.P."/>
        </authorList>
    </citation>
    <scope>NUCLEOTIDE SEQUENCE [LARGE SCALE GENOMIC DNA]</scope>
    <source>
        <strain evidence="7 9">16A</strain>
        <strain evidence="6 8">FAA1-1-60AUCSF</strain>
    </source>
</reference>
<dbReference type="GO" id="GO:0004518">
    <property type="term" value="F:nuclease activity"/>
    <property type="evidence" value="ECO:0007669"/>
    <property type="project" value="UniProtKB-KW"/>
</dbReference>
<dbReference type="EMBL" id="PPTY01000039">
    <property type="protein sequence ID" value="RDB82241.1"/>
    <property type="molecule type" value="Genomic_DNA"/>
</dbReference>